<dbReference type="OrthoDB" id="6330469at2759"/>
<keyword evidence="3" id="KW-0328">Glycosyltransferase</keyword>
<dbReference type="EMBL" id="VIIS01001407">
    <property type="protein sequence ID" value="KAF0298870.1"/>
    <property type="molecule type" value="Genomic_DNA"/>
</dbReference>
<dbReference type="Pfam" id="PF01755">
    <property type="entry name" value="Glyco_transf_25"/>
    <property type="match status" value="1"/>
</dbReference>
<dbReference type="SUPFAM" id="SSF53448">
    <property type="entry name" value="Nucleotide-diphospho-sugar transferases"/>
    <property type="match status" value="1"/>
</dbReference>
<comment type="caution">
    <text evidence="7">The sequence shown here is derived from an EMBL/GenBank/DDBJ whole genome shotgun (WGS) entry which is preliminary data.</text>
</comment>
<comment type="similarity">
    <text evidence="2">Belongs to the glycosyltransferase 25 family.</text>
</comment>
<dbReference type="InterPro" id="IPR035957">
    <property type="entry name" value="Crust_neurohorm_sf"/>
</dbReference>
<evidence type="ECO:0000313" key="8">
    <source>
        <dbReference type="Proteomes" id="UP000440578"/>
    </source>
</evidence>
<dbReference type="PANTHER" id="PTHR10730:SF53">
    <property type="entry name" value="GLYCOSYLTRANSFERASE 25 FAMILY MEMBER"/>
    <property type="match status" value="1"/>
</dbReference>
<dbReference type="InterPro" id="IPR050757">
    <property type="entry name" value="Collagen_mod_GT25"/>
</dbReference>
<comment type="similarity">
    <text evidence="1">Belongs to the arthropod CHH/MIH/GIH/VIH hormone family.</text>
</comment>
<sequence>MSLRCRHFQLLGALLAVLFHPSTAGSAEVADPTVMIVMLIRNKEPFLPYTLTQLSQLDYPKGRLTLWLRSDHNEDATPRIVNRWLEEFGHLYHDVDAVVDTNSPKLRSEETGPTHHSDSRYAAVIEMKEEALLKARELKVDFVWFLDADVLLYDKAILRTLIKMEKPLVAPMLVSTERFSNFWAGMDDSFYYRRTERYSDIYEREEKGCFDVPMIHSCVLVDLREHLTKSLTFVKEKLQSPVGPNLDDIITFAISAQQTLLAMHVCNQEEYGQVPVPLEESDDLILDWVNLAEMKVGCFLSHHSIWTDIVRNDYRRAIVFEDDAHPPLDFERKLTEAVDELDRLHPDWDLLYLYRETHFLKDGEDTSEPVQGSERLMRPGYSYSGMAYALSWSGALKLVREKPLQKMVPVDELLPIMYGQHPNKHWKPMSSRRAGAPLLVMLALCAALWALLACPPGAEALPPLGRQVGRPYTALEFQDLECGGRFDRSLVAQLTMVCRDCEKLYQHPEVFGLCRTDRTVIGLRQD</sequence>
<dbReference type="InterPro" id="IPR002654">
    <property type="entry name" value="Glyco_trans_25"/>
</dbReference>
<proteinExistence type="inferred from homology"/>
<dbReference type="Pfam" id="PF03452">
    <property type="entry name" value="Anp1"/>
    <property type="match status" value="1"/>
</dbReference>
<reference evidence="7 8" key="1">
    <citation type="submission" date="2019-07" db="EMBL/GenBank/DDBJ databases">
        <title>Draft genome assembly of a fouling barnacle, Amphibalanus amphitrite (Darwin, 1854): The first reference genome for Thecostraca.</title>
        <authorList>
            <person name="Kim W."/>
        </authorList>
    </citation>
    <scope>NUCLEOTIDE SEQUENCE [LARGE SCALE GENOMIC DNA]</scope>
    <source>
        <strain evidence="7">SNU_AA5</strain>
        <tissue evidence="7">Soma without cirri and trophi</tissue>
    </source>
</reference>
<dbReference type="AlphaFoldDB" id="A0A6A4W543"/>
<accession>A0A6A4W543</accession>
<keyword evidence="5" id="KW-0732">Signal</keyword>
<evidence type="ECO:0000256" key="4">
    <source>
        <dbReference type="ARBA" id="ARBA00022679"/>
    </source>
</evidence>
<evidence type="ECO:0000256" key="5">
    <source>
        <dbReference type="SAM" id="SignalP"/>
    </source>
</evidence>
<evidence type="ECO:0000259" key="6">
    <source>
        <dbReference type="Pfam" id="PF01755"/>
    </source>
</evidence>
<feature type="chain" id="PRO_5025462330" evidence="5">
    <location>
        <begin position="25"/>
        <end position="526"/>
    </location>
</feature>
<gene>
    <name evidence="7" type="ORF">FJT64_003813</name>
</gene>
<dbReference type="InterPro" id="IPR029044">
    <property type="entry name" value="Nucleotide-diphossugar_trans"/>
</dbReference>
<dbReference type="InterPro" id="IPR031098">
    <property type="entry name" value="Crust_neurohorm"/>
</dbReference>
<dbReference type="SUPFAM" id="SSF81778">
    <property type="entry name" value="Crustacean CHH/MIH/GIH neurohormone"/>
    <property type="match status" value="1"/>
</dbReference>
<keyword evidence="4 7" id="KW-0808">Transferase</keyword>
<dbReference type="GO" id="GO:0050211">
    <property type="term" value="F:procollagen galactosyltransferase activity"/>
    <property type="evidence" value="ECO:0007669"/>
    <property type="project" value="TreeGrafter"/>
</dbReference>
<evidence type="ECO:0000313" key="7">
    <source>
        <dbReference type="EMBL" id="KAF0298870.1"/>
    </source>
</evidence>
<dbReference type="PANTHER" id="PTHR10730">
    <property type="entry name" value="PROCOLLAGEN-LYSINE,2-OXOGLUTARATE 5-DIOXYGENASE/GLYCOSYLTRANSFERASE 25 FAMILY MEMBER"/>
    <property type="match status" value="1"/>
</dbReference>
<name>A0A6A4W543_AMPAM</name>
<evidence type="ECO:0000256" key="3">
    <source>
        <dbReference type="ARBA" id="ARBA00022676"/>
    </source>
</evidence>
<feature type="domain" description="Glycosyl transferase family 25" evidence="6">
    <location>
        <begin position="290"/>
        <end position="413"/>
    </location>
</feature>
<organism evidence="7 8">
    <name type="scientific">Amphibalanus amphitrite</name>
    <name type="common">Striped barnacle</name>
    <name type="synonym">Balanus amphitrite</name>
    <dbReference type="NCBI Taxonomy" id="1232801"/>
    <lineage>
        <taxon>Eukaryota</taxon>
        <taxon>Metazoa</taxon>
        <taxon>Ecdysozoa</taxon>
        <taxon>Arthropoda</taxon>
        <taxon>Crustacea</taxon>
        <taxon>Multicrustacea</taxon>
        <taxon>Cirripedia</taxon>
        <taxon>Thoracica</taxon>
        <taxon>Thoracicalcarea</taxon>
        <taxon>Balanomorpha</taxon>
        <taxon>Balanoidea</taxon>
        <taxon>Balanidae</taxon>
        <taxon>Amphibalaninae</taxon>
        <taxon>Amphibalanus</taxon>
    </lineage>
</organism>
<feature type="signal peptide" evidence="5">
    <location>
        <begin position="1"/>
        <end position="24"/>
    </location>
</feature>
<dbReference type="Proteomes" id="UP000440578">
    <property type="component" value="Unassembled WGS sequence"/>
</dbReference>
<dbReference type="Gene3D" id="3.90.550.10">
    <property type="entry name" value="Spore Coat Polysaccharide Biosynthesis Protein SpsA, Chain A"/>
    <property type="match status" value="1"/>
</dbReference>
<keyword evidence="8" id="KW-1185">Reference proteome</keyword>
<dbReference type="CDD" id="cd00761">
    <property type="entry name" value="Glyco_tranf_GTA_type"/>
    <property type="match status" value="1"/>
</dbReference>
<protein>
    <submittedName>
        <fullName evidence="7">Glycosyltransferase 25 family member</fullName>
    </submittedName>
</protein>
<dbReference type="Gene3D" id="1.10.2010.10">
    <property type="entry name" value="Crustacean CHH/MIH/GIH neurohormone"/>
    <property type="match status" value="1"/>
</dbReference>
<dbReference type="Pfam" id="PF01147">
    <property type="entry name" value="Crust_neurohorm"/>
    <property type="match status" value="1"/>
</dbReference>
<evidence type="ECO:0000256" key="2">
    <source>
        <dbReference type="ARBA" id="ARBA00006721"/>
    </source>
</evidence>
<evidence type="ECO:0000256" key="1">
    <source>
        <dbReference type="ARBA" id="ARBA00005447"/>
    </source>
</evidence>